<dbReference type="Pfam" id="PF17642">
    <property type="entry name" value="TssD"/>
    <property type="match status" value="1"/>
</dbReference>
<proteinExistence type="predicted"/>
<dbReference type="GO" id="GO:0033104">
    <property type="term" value="C:type VI protein secretion system complex"/>
    <property type="evidence" value="ECO:0007669"/>
    <property type="project" value="InterPro"/>
</dbReference>
<sequence length="66" mass="7575">MSVKAKLIIDEMEVNVLWFTFGFNQGADYNGRPSQKPVFVGLKLVIETRKDLNLADWSFTPNQKNN</sequence>
<dbReference type="AlphaFoldDB" id="A0A2W7HTF2"/>
<evidence type="ECO:0000313" key="1">
    <source>
        <dbReference type="EMBL" id="PZW36964.1"/>
    </source>
</evidence>
<accession>A0A2W7HTF2</accession>
<name>A0A2W7HTF2_9FLAO</name>
<dbReference type="InterPro" id="IPR041408">
    <property type="entry name" value="Hcp_Tssd"/>
</dbReference>
<dbReference type="Proteomes" id="UP000249542">
    <property type="component" value="Unassembled WGS sequence"/>
</dbReference>
<evidence type="ECO:0000313" key="2">
    <source>
        <dbReference type="Proteomes" id="UP000249542"/>
    </source>
</evidence>
<dbReference type="EMBL" id="QKYV01000025">
    <property type="protein sequence ID" value="PZW36964.1"/>
    <property type="molecule type" value="Genomic_DNA"/>
</dbReference>
<comment type="caution">
    <text evidence="1">The sequence shown here is derived from an EMBL/GenBank/DDBJ whole genome shotgun (WGS) entry which is preliminary data.</text>
</comment>
<protein>
    <submittedName>
        <fullName evidence="1">Uncharacterized protein</fullName>
    </submittedName>
</protein>
<keyword evidence="2" id="KW-1185">Reference proteome</keyword>
<organism evidence="1 2">
    <name type="scientific">Mesonia algae</name>
    <dbReference type="NCBI Taxonomy" id="213248"/>
    <lineage>
        <taxon>Bacteria</taxon>
        <taxon>Pseudomonadati</taxon>
        <taxon>Bacteroidota</taxon>
        <taxon>Flavobacteriia</taxon>
        <taxon>Flavobacteriales</taxon>
        <taxon>Flavobacteriaceae</taxon>
        <taxon>Mesonia</taxon>
    </lineage>
</organism>
<reference evidence="1 2" key="1">
    <citation type="submission" date="2018-06" db="EMBL/GenBank/DDBJ databases">
        <title>Genomic Encyclopedia of Archaeal and Bacterial Type Strains, Phase II (KMG-II): from individual species to whole genera.</title>
        <authorList>
            <person name="Goeker M."/>
        </authorList>
    </citation>
    <scope>NUCLEOTIDE SEQUENCE [LARGE SCALE GENOMIC DNA]</scope>
    <source>
        <strain evidence="1 2">DSM 15361</strain>
    </source>
</reference>
<gene>
    <name evidence="1" type="ORF">LX95_02913</name>
</gene>